<evidence type="ECO:0000313" key="6">
    <source>
        <dbReference type="EMBL" id="VTR20614.1"/>
    </source>
</evidence>
<evidence type="ECO:0000259" key="5">
    <source>
        <dbReference type="PROSITE" id="PS50850"/>
    </source>
</evidence>
<accession>A0A4U9TW55</accession>
<name>A0A4U9TW55_SERFO</name>
<evidence type="ECO:0000256" key="1">
    <source>
        <dbReference type="ARBA" id="ARBA00022692"/>
    </source>
</evidence>
<feature type="transmembrane region" description="Helical" evidence="4">
    <location>
        <begin position="120"/>
        <end position="140"/>
    </location>
</feature>
<proteinExistence type="predicted"/>
<feature type="transmembrane region" description="Helical" evidence="4">
    <location>
        <begin position="57"/>
        <end position="76"/>
    </location>
</feature>
<dbReference type="InterPro" id="IPR020846">
    <property type="entry name" value="MFS_dom"/>
</dbReference>
<evidence type="ECO:0000256" key="4">
    <source>
        <dbReference type="SAM" id="Phobius"/>
    </source>
</evidence>
<gene>
    <name evidence="6" type="primary">yjjL_1</name>
    <name evidence="6" type="ORF">NCTC12965_01053</name>
</gene>
<dbReference type="EMBL" id="CABEEZ010000021">
    <property type="protein sequence ID" value="VTR20614.1"/>
    <property type="molecule type" value="Genomic_DNA"/>
</dbReference>
<keyword evidence="3 4" id="KW-0472">Membrane</keyword>
<organism evidence="6">
    <name type="scientific">Serratia fonticola</name>
    <dbReference type="NCBI Taxonomy" id="47917"/>
    <lineage>
        <taxon>Bacteria</taxon>
        <taxon>Pseudomonadati</taxon>
        <taxon>Pseudomonadota</taxon>
        <taxon>Gammaproteobacteria</taxon>
        <taxon>Enterobacterales</taxon>
        <taxon>Yersiniaceae</taxon>
        <taxon>Serratia</taxon>
    </lineage>
</organism>
<feature type="transmembrane region" description="Helical" evidence="4">
    <location>
        <begin position="96"/>
        <end position="113"/>
    </location>
</feature>
<dbReference type="AlphaFoldDB" id="A0A4U9TW55"/>
<dbReference type="Gene3D" id="1.20.1250.20">
    <property type="entry name" value="MFS general substrate transporter like domains"/>
    <property type="match status" value="1"/>
</dbReference>
<feature type="transmembrane region" description="Helical" evidence="4">
    <location>
        <begin position="31"/>
        <end position="50"/>
    </location>
</feature>
<dbReference type="PROSITE" id="PS50850">
    <property type="entry name" value="MFS"/>
    <property type="match status" value="1"/>
</dbReference>
<dbReference type="InterPro" id="IPR036259">
    <property type="entry name" value="MFS_trans_sf"/>
</dbReference>
<keyword evidence="1 4" id="KW-0812">Transmembrane</keyword>
<sequence>MGLSAPLPVVTSPNGWFDKQIFTESLKAKRVTISVSALLAGVAVIAVPMVDSLAATLTLLVIAMALLSSLSATGWALPGDVAPASMVASVGSIQNFGGYFAGSLSPLVTGLIADVTGSYTLAFVSGGIIAACAALCYWFIVKEPVTVTD</sequence>
<reference evidence="6" key="1">
    <citation type="submission" date="2019-05" db="EMBL/GenBank/DDBJ databases">
        <authorList>
            <consortium name="Pathogen Informatics"/>
        </authorList>
    </citation>
    <scope>NUCLEOTIDE SEQUENCE [LARGE SCALE GENOMIC DNA]</scope>
    <source>
        <strain evidence="6">NCTC12965</strain>
    </source>
</reference>
<evidence type="ECO:0000256" key="2">
    <source>
        <dbReference type="ARBA" id="ARBA00022989"/>
    </source>
</evidence>
<evidence type="ECO:0000256" key="3">
    <source>
        <dbReference type="ARBA" id="ARBA00023136"/>
    </source>
</evidence>
<protein>
    <submittedName>
        <fullName evidence="6">L-galactonate transporter</fullName>
    </submittedName>
</protein>
<dbReference type="GO" id="GO:0022857">
    <property type="term" value="F:transmembrane transporter activity"/>
    <property type="evidence" value="ECO:0007669"/>
    <property type="project" value="InterPro"/>
</dbReference>
<dbReference type="InterPro" id="IPR011701">
    <property type="entry name" value="MFS"/>
</dbReference>
<keyword evidence="2 4" id="KW-1133">Transmembrane helix</keyword>
<feature type="domain" description="Major facilitator superfamily (MFS) profile" evidence="5">
    <location>
        <begin position="1"/>
        <end position="145"/>
    </location>
</feature>
<dbReference type="SUPFAM" id="SSF103473">
    <property type="entry name" value="MFS general substrate transporter"/>
    <property type="match status" value="1"/>
</dbReference>
<dbReference type="Pfam" id="PF07690">
    <property type="entry name" value="MFS_1"/>
    <property type="match status" value="1"/>
</dbReference>